<evidence type="ECO:0000313" key="3">
    <source>
        <dbReference type="EMBL" id="JAD31109.1"/>
    </source>
</evidence>
<reference evidence="3" key="1">
    <citation type="submission" date="2014-09" db="EMBL/GenBank/DDBJ databases">
        <authorList>
            <person name="Magalhaes I.L.F."/>
            <person name="Oliveira U."/>
            <person name="Santos F.R."/>
            <person name="Vidigal T.H.D.A."/>
            <person name="Brescovit A.D."/>
            <person name="Santos A.J."/>
        </authorList>
    </citation>
    <scope>NUCLEOTIDE SEQUENCE</scope>
    <source>
        <tissue evidence="3">Shoot tissue taken approximately 20 cm above the soil surface</tissue>
    </source>
</reference>
<reference evidence="3" key="2">
    <citation type="journal article" date="2015" name="Data Brief">
        <title>Shoot transcriptome of the giant reed, Arundo donax.</title>
        <authorList>
            <person name="Barrero R.A."/>
            <person name="Guerrero F.D."/>
            <person name="Moolhuijzen P."/>
            <person name="Goolsby J.A."/>
            <person name="Tidwell J."/>
            <person name="Bellgard S.E."/>
            <person name="Bellgard M.I."/>
        </authorList>
    </citation>
    <scope>NUCLEOTIDE SEQUENCE</scope>
    <source>
        <tissue evidence="3">Shoot tissue taken approximately 20 cm above the soil surface</tissue>
    </source>
</reference>
<feature type="transmembrane region" description="Helical" evidence="1">
    <location>
        <begin position="124"/>
        <end position="147"/>
    </location>
</feature>
<dbReference type="AlphaFoldDB" id="A0A0A8YVH7"/>
<proteinExistence type="predicted"/>
<evidence type="ECO:0000256" key="1">
    <source>
        <dbReference type="SAM" id="Phobius"/>
    </source>
</evidence>
<dbReference type="EMBL" id="GBRH01266786">
    <property type="protein sequence ID" value="JAD31109.1"/>
    <property type="molecule type" value="Transcribed_RNA"/>
</dbReference>
<keyword evidence="2" id="KW-0732">Signal</keyword>
<keyword evidence="1" id="KW-0472">Membrane</keyword>
<protein>
    <submittedName>
        <fullName evidence="3">Uncharacterized protein</fullName>
    </submittedName>
</protein>
<feature type="chain" id="PRO_5002043470" evidence="2">
    <location>
        <begin position="29"/>
        <end position="153"/>
    </location>
</feature>
<keyword evidence="1" id="KW-0812">Transmembrane</keyword>
<organism evidence="3">
    <name type="scientific">Arundo donax</name>
    <name type="common">Giant reed</name>
    <name type="synonym">Donax arundinaceus</name>
    <dbReference type="NCBI Taxonomy" id="35708"/>
    <lineage>
        <taxon>Eukaryota</taxon>
        <taxon>Viridiplantae</taxon>
        <taxon>Streptophyta</taxon>
        <taxon>Embryophyta</taxon>
        <taxon>Tracheophyta</taxon>
        <taxon>Spermatophyta</taxon>
        <taxon>Magnoliopsida</taxon>
        <taxon>Liliopsida</taxon>
        <taxon>Poales</taxon>
        <taxon>Poaceae</taxon>
        <taxon>PACMAD clade</taxon>
        <taxon>Arundinoideae</taxon>
        <taxon>Arundineae</taxon>
        <taxon>Arundo</taxon>
    </lineage>
</organism>
<evidence type="ECO:0000256" key="2">
    <source>
        <dbReference type="SAM" id="SignalP"/>
    </source>
</evidence>
<accession>A0A0A8YVH7</accession>
<keyword evidence="1" id="KW-1133">Transmembrane helix</keyword>
<sequence length="153" mass="16789">MRCIASERGFAGLAVLWGPELFFLLVASQRDEQIMDQMRMGCVPSRCGFTMNSIPFLGTGGYCGSFQSRCAMVLLLIPVLGFSSSSGGCFGDGFRRWALCSDDPKDLVAIFLFSRVLCAIWCDVCPLCILWLCTSICTCGCMFFLSFNTGTFP</sequence>
<name>A0A0A8YVH7_ARUDO</name>
<feature type="signal peptide" evidence="2">
    <location>
        <begin position="1"/>
        <end position="28"/>
    </location>
</feature>